<dbReference type="RefSeq" id="WP_270075478.1">
    <property type="nucleotide sequence ID" value="NZ_CP115174.1"/>
</dbReference>
<sequence length="370" mass="40316">MKICIVVARFSFTGVPLTQIRFARALAARGHDVELVFGHVPASTHMPDIGAARLVVLGHAAASGMLLPFCRYLRRNQPDIVFSSQDNLNGFVLLAAILTRSQAKISGSSRVNPFFTYSNRPFTRKWLYKQAMRMVMWRADALTCVSQGMIGEYRTLFRNPPHVVAYNLVDDAPSRARIDEPIDHPWFVDKSVPIVVSAGTLSPRKGYADLVAAFGQLVAGGRDARLVIFGEGPSRPDLERQVRDLGLEGRVSLPGNVPNPLRYFARSDVFAMTSYFEGLGNVLIEAMMCGCSLVATDCPSGPAEILDFGRYGRVVPVGDVDALAQAIAGQLDHPTDPALLAEGVHRFGEEAVLARHFELLGLPGQERGAA</sequence>
<proteinExistence type="predicted"/>
<feature type="domain" description="Glycosyltransferase subfamily 4-like N-terminal" evidence="1">
    <location>
        <begin position="20"/>
        <end position="171"/>
    </location>
</feature>
<evidence type="ECO:0000313" key="3">
    <source>
        <dbReference type="Proteomes" id="UP001210865"/>
    </source>
</evidence>
<dbReference type="Pfam" id="PF13692">
    <property type="entry name" value="Glyco_trans_1_4"/>
    <property type="match status" value="1"/>
</dbReference>
<dbReference type="PANTHER" id="PTHR12526">
    <property type="entry name" value="GLYCOSYLTRANSFERASE"/>
    <property type="match status" value="1"/>
</dbReference>
<dbReference type="CDD" id="cd03811">
    <property type="entry name" value="GT4_GT28_WabH-like"/>
    <property type="match status" value="1"/>
</dbReference>
<evidence type="ECO:0000313" key="2">
    <source>
        <dbReference type="EMBL" id="WBO20828.1"/>
    </source>
</evidence>
<dbReference type="InterPro" id="IPR028098">
    <property type="entry name" value="Glyco_trans_4-like_N"/>
</dbReference>
<organism evidence="2 3">
    <name type="scientific">Sphingomonas abietis</name>
    <dbReference type="NCBI Taxonomy" id="3012344"/>
    <lineage>
        <taxon>Bacteria</taxon>
        <taxon>Pseudomonadati</taxon>
        <taxon>Pseudomonadota</taxon>
        <taxon>Alphaproteobacteria</taxon>
        <taxon>Sphingomonadales</taxon>
        <taxon>Sphingomonadaceae</taxon>
        <taxon>Sphingomonas</taxon>
    </lineage>
</organism>
<evidence type="ECO:0000259" key="1">
    <source>
        <dbReference type="Pfam" id="PF13439"/>
    </source>
</evidence>
<accession>A0ABY7NH24</accession>
<dbReference type="PANTHER" id="PTHR12526:SF630">
    <property type="entry name" value="GLYCOSYLTRANSFERASE"/>
    <property type="match status" value="1"/>
</dbReference>
<name>A0ABY7NH24_9SPHN</name>
<dbReference type="EMBL" id="CP115174">
    <property type="protein sequence ID" value="WBO20828.1"/>
    <property type="molecule type" value="Genomic_DNA"/>
</dbReference>
<dbReference type="SUPFAM" id="SSF53756">
    <property type="entry name" value="UDP-Glycosyltransferase/glycogen phosphorylase"/>
    <property type="match status" value="1"/>
</dbReference>
<gene>
    <name evidence="2" type="ORF">PBT88_11455</name>
</gene>
<protein>
    <submittedName>
        <fullName evidence="2">Glycosyltransferase</fullName>
    </submittedName>
</protein>
<keyword evidence="3" id="KW-1185">Reference proteome</keyword>
<dbReference type="Gene3D" id="3.40.50.2000">
    <property type="entry name" value="Glycogen Phosphorylase B"/>
    <property type="match status" value="2"/>
</dbReference>
<dbReference type="Proteomes" id="UP001210865">
    <property type="component" value="Chromosome"/>
</dbReference>
<reference evidence="2 3" key="1">
    <citation type="submission" date="2022-12" db="EMBL/GenBank/DDBJ databases">
        <title>Sphingomonas abieness sp. nov., an endophytic bacterium isolated from Abies koreana.</title>
        <authorList>
            <person name="Jiang L."/>
            <person name="Lee J."/>
        </authorList>
    </citation>
    <scope>NUCLEOTIDE SEQUENCE [LARGE SCALE GENOMIC DNA]</scope>
    <source>
        <strain evidence="3">PAMB 00755</strain>
    </source>
</reference>
<dbReference type="Pfam" id="PF13439">
    <property type="entry name" value="Glyco_transf_4"/>
    <property type="match status" value="1"/>
</dbReference>